<organism evidence="3 4">
    <name type="scientific">Letharia lupina</name>
    <dbReference type="NCBI Taxonomy" id="560253"/>
    <lineage>
        <taxon>Eukaryota</taxon>
        <taxon>Fungi</taxon>
        <taxon>Dikarya</taxon>
        <taxon>Ascomycota</taxon>
        <taxon>Pezizomycotina</taxon>
        <taxon>Lecanoromycetes</taxon>
        <taxon>OSLEUM clade</taxon>
        <taxon>Lecanoromycetidae</taxon>
        <taxon>Lecanorales</taxon>
        <taxon>Lecanorineae</taxon>
        <taxon>Parmeliaceae</taxon>
        <taxon>Letharia</taxon>
    </lineage>
</organism>
<sequence length="164" mass="18597">MPKLTQLLGMKNRDESQGRSEKDADYLARVVRENAKRHNFSALTFRFCYQLALDLSTAELARTIAASEYPGTPLHRYSELELSAASVYMASHVRGAPKTLTEVARLTKVSSDTIHALYTELYLAQQRLRDADWHDIFGGPRHLTAVEMRRTLTFPPLKSFGRPT</sequence>
<dbReference type="GeneID" id="59334754"/>
<evidence type="ECO:0000259" key="2">
    <source>
        <dbReference type="Pfam" id="PF00382"/>
    </source>
</evidence>
<keyword evidence="4" id="KW-1185">Reference proteome</keyword>
<comment type="caution">
    <text evidence="3">The sequence shown here is derived from an EMBL/GenBank/DDBJ whole genome shotgun (WGS) entry which is preliminary data.</text>
</comment>
<gene>
    <name evidence="3" type="ORF">HO133_006353</name>
</gene>
<dbReference type="AlphaFoldDB" id="A0A8H6F7L4"/>
<dbReference type="Proteomes" id="UP000593566">
    <property type="component" value="Unassembled WGS sequence"/>
</dbReference>
<dbReference type="InterPro" id="IPR036915">
    <property type="entry name" value="Cyclin-like_sf"/>
</dbReference>
<feature type="domain" description="Transcription factor TFIIB cyclin-like" evidence="2">
    <location>
        <begin position="46"/>
        <end position="122"/>
    </location>
</feature>
<dbReference type="EMBL" id="JACCJB010000024">
    <property type="protein sequence ID" value="KAF6217941.1"/>
    <property type="molecule type" value="Genomic_DNA"/>
</dbReference>
<dbReference type="RefSeq" id="XP_037147376.1">
    <property type="nucleotide sequence ID" value="XM_037297251.1"/>
</dbReference>
<proteinExistence type="predicted"/>
<feature type="compositionally biased region" description="Basic and acidic residues" evidence="1">
    <location>
        <begin position="11"/>
        <end position="22"/>
    </location>
</feature>
<evidence type="ECO:0000313" key="4">
    <source>
        <dbReference type="Proteomes" id="UP000593566"/>
    </source>
</evidence>
<name>A0A8H6F7L4_9LECA</name>
<dbReference type="Gene3D" id="1.10.472.10">
    <property type="entry name" value="Cyclin-like"/>
    <property type="match status" value="1"/>
</dbReference>
<dbReference type="GO" id="GO:0017025">
    <property type="term" value="F:TBP-class protein binding"/>
    <property type="evidence" value="ECO:0007669"/>
    <property type="project" value="InterPro"/>
</dbReference>
<dbReference type="Pfam" id="PF00382">
    <property type="entry name" value="TFIIB"/>
    <property type="match status" value="1"/>
</dbReference>
<dbReference type="CDD" id="cd00043">
    <property type="entry name" value="CYCLIN_SF"/>
    <property type="match status" value="1"/>
</dbReference>
<dbReference type="InterPro" id="IPR013150">
    <property type="entry name" value="TFIIB_cyclin"/>
</dbReference>
<reference evidence="3 4" key="1">
    <citation type="journal article" date="2020" name="Genomics">
        <title>Complete, high-quality genomes from long-read metagenomic sequencing of two wolf lichen thalli reveals enigmatic genome architecture.</title>
        <authorList>
            <person name="McKenzie S.K."/>
            <person name="Walston R.F."/>
            <person name="Allen J.L."/>
        </authorList>
    </citation>
    <scope>NUCLEOTIDE SEQUENCE [LARGE SCALE GENOMIC DNA]</scope>
    <source>
        <strain evidence="3">WasteWater1</strain>
    </source>
</reference>
<feature type="region of interest" description="Disordered" evidence="1">
    <location>
        <begin position="1"/>
        <end position="22"/>
    </location>
</feature>
<dbReference type="SUPFAM" id="SSF47954">
    <property type="entry name" value="Cyclin-like"/>
    <property type="match status" value="1"/>
</dbReference>
<evidence type="ECO:0000313" key="3">
    <source>
        <dbReference type="EMBL" id="KAF6217941.1"/>
    </source>
</evidence>
<evidence type="ECO:0000256" key="1">
    <source>
        <dbReference type="SAM" id="MobiDB-lite"/>
    </source>
</evidence>
<protein>
    <recommendedName>
        <fullName evidence="2">Transcription factor TFIIB cyclin-like domain-containing protein</fullName>
    </recommendedName>
</protein>
<accession>A0A8H6F7L4</accession>